<evidence type="ECO:0000313" key="1">
    <source>
        <dbReference type="EMBL" id="GBP98206.1"/>
    </source>
</evidence>
<dbReference type="AlphaFoldDB" id="A0A4C2AC27"/>
<keyword evidence="2" id="KW-1185">Reference proteome</keyword>
<dbReference type="EMBL" id="BGZK01003087">
    <property type="protein sequence ID" value="GBP98206.1"/>
    <property type="molecule type" value="Genomic_DNA"/>
</dbReference>
<comment type="caution">
    <text evidence="1">The sequence shown here is derived from an EMBL/GenBank/DDBJ whole genome shotgun (WGS) entry which is preliminary data.</text>
</comment>
<gene>
    <name evidence="1" type="ORF">EVAR_70885_1</name>
</gene>
<protein>
    <submittedName>
        <fullName evidence="1">Uncharacterized protein</fullName>
    </submittedName>
</protein>
<sequence length="157" mass="17051">MSLTKDSASSSDRTRSESSSMSADFRYAECFELKFMRTESYMRFVYCISRGKRACGSLVTAGHGHTQLWGLTSLSSGFRKHLSLDRPASRLRSRSPRLRTRPPVRAAAVERYQCSGALYRPLCASNSTSGAINDPTPAPSSCEVVRFGGAALGRGGA</sequence>
<dbReference type="Proteomes" id="UP000299102">
    <property type="component" value="Unassembled WGS sequence"/>
</dbReference>
<name>A0A4C2AC27_EUMVA</name>
<evidence type="ECO:0000313" key="2">
    <source>
        <dbReference type="Proteomes" id="UP000299102"/>
    </source>
</evidence>
<organism evidence="1 2">
    <name type="scientific">Eumeta variegata</name>
    <name type="common">Bagworm moth</name>
    <name type="synonym">Eumeta japonica</name>
    <dbReference type="NCBI Taxonomy" id="151549"/>
    <lineage>
        <taxon>Eukaryota</taxon>
        <taxon>Metazoa</taxon>
        <taxon>Ecdysozoa</taxon>
        <taxon>Arthropoda</taxon>
        <taxon>Hexapoda</taxon>
        <taxon>Insecta</taxon>
        <taxon>Pterygota</taxon>
        <taxon>Neoptera</taxon>
        <taxon>Endopterygota</taxon>
        <taxon>Lepidoptera</taxon>
        <taxon>Glossata</taxon>
        <taxon>Ditrysia</taxon>
        <taxon>Tineoidea</taxon>
        <taxon>Psychidae</taxon>
        <taxon>Oiketicinae</taxon>
        <taxon>Eumeta</taxon>
    </lineage>
</organism>
<proteinExistence type="predicted"/>
<reference evidence="1 2" key="1">
    <citation type="journal article" date="2019" name="Commun. Biol.">
        <title>The bagworm genome reveals a unique fibroin gene that provides high tensile strength.</title>
        <authorList>
            <person name="Kono N."/>
            <person name="Nakamura H."/>
            <person name="Ohtoshi R."/>
            <person name="Tomita M."/>
            <person name="Numata K."/>
            <person name="Arakawa K."/>
        </authorList>
    </citation>
    <scope>NUCLEOTIDE SEQUENCE [LARGE SCALE GENOMIC DNA]</scope>
</reference>
<accession>A0A4C2AC27</accession>